<dbReference type="Proteomes" id="UP000249135">
    <property type="component" value="Unassembled WGS sequence"/>
</dbReference>
<evidence type="ECO:0000256" key="6">
    <source>
        <dbReference type="ARBA" id="ARBA00023136"/>
    </source>
</evidence>
<keyword evidence="4 7" id="KW-0812">Transmembrane</keyword>
<evidence type="ECO:0000313" key="8">
    <source>
        <dbReference type="EMBL" id="PZQ78477.1"/>
    </source>
</evidence>
<protein>
    <submittedName>
        <fullName evidence="8">YeiH family putative sulfate export transporter</fullName>
    </submittedName>
</protein>
<comment type="subcellular location">
    <subcellularLocation>
        <location evidence="1">Cell membrane</location>
        <topology evidence="1">Multi-pass membrane protein</topology>
    </subcellularLocation>
</comment>
<feature type="transmembrane region" description="Helical" evidence="7">
    <location>
        <begin position="268"/>
        <end position="290"/>
    </location>
</feature>
<keyword evidence="3" id="KW-1003">Cell membrane</keyword>
<keyword evidence="5 7" id="KW-1133">Transmembrane helix</keyword>
<organism evidence="8 9">
    <name type="scientific">Variovorax paradoxus</name>
    <dbReference type="NCBI Taxonomy" id="34073"/>
    <lineage>
        <taxon>Bacteria</taxon>
        <taxon>Pseudomonadati</taxon>
        <taxon>Pseudomonadota</taxon>
        <taxon>Betaproteobacteria</taxon>
        <taxon>Burkholderiales</taxon>
        <taxon>Comamonadaceae</taxon>
        <taxon>Variovorax</taxon>
    </lineage>
</organism>
<comment type="similarity">
    <text evidence="2">Belongs to the UPF0324 family.</text>
</comment>
<feature type="transmembrane region" description="Helical" evidence="7">
    <location>
        <begin position="229"/>
        <end position="248"/>
    </location>
</feature>
<evidence type="ECO:0000256" key="2">
    <source>
        <dbReference type="ARBA" id="ARBA00007977"/>
    </source>
</evidence>
<evidence type="ECO:0000256" key="3">
    <source>
        <dbReference type="ARBA" id="ARBA00022475"/>
    </source>
</evidence>
<name>A0A2W5S6S5_VARPD</name>
<feature type="transmembrane region" description="Helical" evidence="7">
    <location>
        <begin position="66"/>
        <end position="85"/>
    </location>
</feature>
<evidence type="ECO:0000313" key="9">
    <source>
        <dbReference type="Proteomes" id="UP000249135"/>
    </source>
</evidence>
<accession>A0A2W5S6S5</accession>
<feature type="transmembrane region" description="Helical" evidence="7">
    <location>
        <begin position="91"/>
        <end position="113"/>
    </location>
</feature>
<reference evidence="8 9" key="1">
    <citation type="submission" date="2017-08" db="EMBL/GenBank/DDBJ databases">
        <title>Infants hospitalized years apart are colonized by the same room-sourced microbial strains.</title>
        <authorList>
            <person name="Brooks B."/>
            <person name="Olm M.R."/>
            <person name="Firek B.A."/>
            <person name="Baker R."/>
            <person name="Thomas B.C."/>
            <person name="Morowitz M.J."/>
            <person name="Banfield J.F."/>
        </authorList>
    </citation>
    <scope>NUCLEOTIDE SEQUENCE [LARGE SCALE GENOMIC DNA]</scope>
    <source>
        <strain evidence="8">S2_005_003_R2_41</strain>
    </source>
</reference>
<feature type="transmembrane region" description="Helical" evidence="7">
    <location>
        <begin position="36"/>
        <end position="54"/>
    </location>
</feature>
<comment type="caution">
    <text evidence="8">The sequence shown here is derived from an EMBL/GenBank/DDBJ whole genome shotgun (WGS) entry which is preliminary data.</text>
</comment>
<proteinExistence type="inferred from homology"/>
<feature type="transmembrane region" description="Helical" evidence="7">
    <location>
        <begin position="125"/>
        <end position="143"/>
    </location>
</feature>
<sequence>MRRLWTVAPGLALTGLLAYASVQLGKVGWLESNGISALTVAIGLGMVLGNTLYPSLGAVAGPGVEFSKTTLLRLGIILYGLRLTFQDIGNVGWTGVAIDAAVLCSTFGLACFFGTRVFGLDRRTAMLIGAGSSICGAAAVMAAEPVVRGRAEQVMVAVATVVVFGTLAIFLYPLLYHLVAKYRLFDLSPTEYGIYAGSTIHEVAQVLAAGRAVGEQATNAAVIAKMVRVIMLAPFLILLSGYLSRTSVGHAGGVDSINSATESPRRGVVIPWFALGFVAVAGFNSLALLPKAAVRQMIDIDTVLLAMAMAGLGLTTHVSAIRKAGIKPLALAAVLFIWLVLGGFTINAGITALLK</sequence>
<keyword evidence="6 7" id="KW-0472">Membrane</keyword>
<dbReference type="GO" id="GO:0005886">
    <property type="term" value="C:plasma membrane"/>
    <property type="evidence" value="ECO:0007669"/>
    <property type="project" value="UniProtKB-SubCell"/>
</dbReference>
<feature type="transmembrane region" description="Helical" evidence="7">
    <location>
        <begin position="302"/>
        <end position="322"/>
    </location>
</feature>
<evidence type="ECO:0000256" key="1">
    <source>
        <dbReference type="ARBA" id="ARBA00004651"/>
    </source>
</evidence>
<dbReference type="InterPro" id="IPR018383">
    <property type="entry name" value="UPF0324_pro"/>
</dbReference>
<gene>
    <name evidence="8" type="ORF">DI563_00390</name>
</gene>
<dbReference type="Pfam" id="PF03601">
    <property type="entry name" value="Cons_hypoth698"/>
    <property type="match status" value="1"/>
</dbReference>
<feature type="transmembrane region" description="Helical" evidence="7">
    <location>
        <begin position="328"/>
        <end position="354"/>
    </location>
</feature>
<dbReference type="InterPro" id="IPR004630">
    <property type="entry name" value="UPF0324_YeiH-like"/>
</dbReference>
<feature type="transmembrane region" description="Helical" evidence="7">
    <location>
        <begin position="155"/>
        <end position="175"/>
    </location>
</feature>
<dbReference type="EMBL" id="QFPP01000001">
    <property type="protein sequence ID" value="PZQ78477.1"/>
    <property type="molecule type" value="Genomic_DNA"/>
</dbReference>
<evidence type="ECO:0000256" key="7">
    <source>
        <dbReference type="SAM" id="Phobius"/>
    </source>
</evidence>
<dbReference type="PANTHER" id="PTHR30106:SF2">
    <property type="entry name" value="UPF0324 INNER MEMBRANE PROTEIN YEIH"/>
    <property type="match status" value="1"/>
</dbReference>
<evidence type="ECO:0000256" key="4">
    <source>
        <dbReference type="ARBA" id="ARBA00022692"/>
    </source>
</evidence>
<dbReference type="AlphaFoldDB" id="A0A2W5S6S5"/>
<evidence type="ECO:0000256" key="5">
    <source>
        <dbReference type="ARBA" id="ARBA00022989"/>
    </source>
</evidence>
<dbReference type="NCBIfam" id="TIGR00698">
    <property type="entry name" value="YeiH family putative sulfate export transporter"/>
    <property type="match status" value="1"/>
</dbReference>
<dbReference type="PANTHER" id="PTHR30106">
    <property type="entry name" value="INNER MEMBRANE PROTEIN YEIH-RELATED"/>
    <property type="match status" value="1"/>
</dbReference>